<name>A0AAV8Q5J0_ENSVE</name>
<keyword evidence="2" id="KW-1185">Reference proteome</keyword>
<dbReference type="AlphaFoldDB" id="A0AAV8Q5J0"/>
<evidence type="ECO:0000313" key="2">
    <source>
        <dbReference type="Proteomes" id="UP001222027"/>
    </source>
</evidence>
<accession>A0AAV8Q5J0</accession>
<protein>
    <submittedName>
        <fullName evidence="1">Uncharacterized protein</fullName>
    </submittedName>
</protein>
<dbReference type="Proteomes" id="UP001222027">
    <property type="component" value="Unassembled WGS sequence"/>
</dbReference>
<comment type="caution">
    <text evidence="1">The sequence shown here is derived from an EMBL/GenBank/DDBJ whole genome shotgun (WGS) entry which is preliminary data.</text>
</comment>
<reference evidence="1 2" key="1">
    <citation type="submission" date="2022-12" db="EMBL/GenBank/DDBJ databases">
        <title>Chromosome-scale assembly of the Ensete ventricosum genome.</title>
        <authorList>
            <person name="Dussert Y."/>
            <person name="Stocks J."/>
            <person name="Wendawek A."/>
            <person name="Woldeyes F."/>
            <person name="Nichols R.A."/>
            <person name="Borrell J.S."/>
        </authorList>
    </citation>
    <scope>NUCLEOTIDE SEQUENCE [LARGE SCALE GENOMIC DNA]</scope>
    <source>
        <strain evidence="2">cv. Maze</strain>
        <tissue evidence="1">Seeds</tissue>
    </source>
</reference>
<organism evidence="1 2">
    <name type="scientific">Ensete ventricosum</name>
    <name type="common">Abyssinian banana</name>
    <name type="synonym">Musa ensete</name>
    <dbReference type="NCBI Taxonomy" id="4639"/>
    <lineage>
        <taxon>Eukaryota</taxon>
        <taxon>Viridiplantae</taxon>
        <taxon>Streptophyta</taxon>
        <taxon>Embryophyta</taxon>
        <taxon>Tracheophyta</taxon>
        <taxon>Spermatophyta</taxon>
        <taxon>Magnoliopsida</taxon>
        <taxon>Liliopsida</taxon>
        <taxon>Zingiberales</taxon>
        <taxon>Musaceae</taxon>
        <taxon>Ensete</taxon>
    </lineage>
</organism>
<gene>
    <name evidence="1" type="ORF">OPV22_027348</name>
</gene>
<proteinExistence type="predicted"/>
<sequence length="103" mass="11301">MAVSAMGGLFFKEMGIDRTPPTASQANHPWQQQSVHVGGQYRLAVGRGQQKKEQKLMLLVFLVRFEYQKVLSCGECAGAADLVLPTFDINLWCSCCVLALGNP</sequence>
<evidence type="ECO:0000313" key="1">
    <source>
        <dbReference type="EMBL" id="KAJ8464796.1"/>
    </source>
</evidence>
<dbReference type="EMBL" id="JAQQAF010000008">
    <property type="protein sequence ID" value="KAJ8464796.1"/>
    <property type="molecule type" value="Genomic_DNA"/>
</dbReference>